<dbReference type="GO" id="GO:0016765">
    <property type="term" value="F:transferase activity, transferring alkyl or aryl (other than methyl) groups"/>
    <property type="evidence" value="ECO:0007669"/>
    <property type="project" value="InterPro"/>
</dbReference>
<dbReference type="Gene3D" id="1.10.357.140">
    <property type="entry name" value="UbiA prenyltransferase"/>
    <property type="match status" value="1"/>
</dbReference>
<sequence length="292" mass="32360">MIGFFYGLLQLMRIPEWSKSFGNMAIAAVTAGIALGVEIEPVRFLAGFAALALLWSGLYSLNDFTDRKADALHDVKKKRPIASGLVSPAAGLAFSLALILAGFAIAFSLESFLFLVCMAAMFINQVMYTMKPFSLKKRPALDLVSGSLVNPIFRFYSGWVLFVPAFNAPLLMLIFVVGLQFGGFGLYRMSSKTHEKGLGLRSSVVLFGEKNLRRLAYVSLAIAGLSYIIACFAILPISYLFLGIAMLLPAPLYKTALKRPQEMDMRRMYWTTYAHYMAFIAGFVILYPFQVL</sequence>
<proteinExistence type="predicted"/>
<dbReference type="InterPro" id="IPR044878">
    <property type="entry name" value="UbiA_sf"/>
</dbReference>
<feature type="transmembrane region" description="Helical" evidence="5">
    <location>
        <begin position="21"/>
        <end position="37"/>
    </location>
</feature>
<dbReference type="EMBL" id="JAFGDB010000090">
    <property type="protein sequence ID" value="MBN2067835.1"/>
    <property type="molecule type" value="Genomic_DNA"/>
</dbReference>
<evidence type="ECO:0000313" key="7">
    <source>
        <dbReference type="Proteomes" id="UP000809243"/>
    </source>
</evidence>
<dbReference type="AlphaFoldDB" id="A0A939CAJ2"/>
<feature type="transmembrane region" description="Helical" evidence="5">
    <location>
        <begin position="111"/>
        <end position="128"/>
    </location>
</feature>
<comment type="subcellular location">
    <subcellularLocation>
        <location evidence="1">Cell membrane</location>
        <topology evidence="1">Multi-pass membrane protein</topology>
    </subcellularLocation>
</comment>
<dbReference type="GO" id="GO:0005886">
    <property type="term" value="C:plasma membrane"/>
    <property type="evidence" value="ECO:0007669"/>
    <property type="project" value="UniProtKB-SubCell"/>
</dbReference>
<name>A0A939CAJ2_9ARCH</name>
<evidence type="ECO:0000313" key="6">
    <source>
        <dbReference type="EMBL" id="MBN2067835.1"/>
    </source>
</evidence>
<evidence type="ECO:0000256" key="4">
    <source>
        <dbReference type="ARBA" id="ARBA00023136"/>
    </source>
</evidence>
<gene>
    <name evidence="6" type="ORF">JW744_05185</name>
</gene>
<accession>A0A939CAJ2</accession>
<evidence type="ECO:0000256" key="1">
    <source>
        <dbReference type="ARBA" id="ARBA00004651"/>
    </source>
</evidence>
<feature type="transmembrane region" description="Helical" evidence="5">
    <location>
        <begin position="268"/>
        <end position="289"/>
    </location>
</feature>
<organism evidence="6 7">
    <name type="scientific">Candidatus Iainarchaeum sp</name>
    <dbReference type="NCBI Taxonomy" id="3101447"/>
    <lineage>
        <taxon>Archaea</taxon>
        <taxon>Candidatus Iainarchaeota</taxon>
        <taxon>Candidatus Iainarchaeia</taxon>
        <taxon>Candidatus Iainarchaeales</taxon>
        <taxon>Candidatus Iainarchaeaceae</taxon>
        <taxon>Candidatus Iainarchaeum</taxon>
    </lineage>
</organism>
<keyword evidence="3 5" id="KW-1133">Transmembrane helix</keyword>
<dbReference type="InterPro" id="IPR000537">
    <property type="entry name" value="UbiA_prenyltransferase"/>
</dbReference>
<keyword evidence="4 5" id="KW-0472">Membrane</keyword>
<dbReference type="PANTHER" id="PTHR42723">
    <property type="entry name" value="CHLOROPHYLL SYNTHASE"/>
    <property type="match status" value="1"/>
</dbReference>
<dbReference type="Pfam" id="PF01040">
    <property type="entry name" value="UbiA"/>
    <property type="match status" value="1"/>
</dbReference>
<feature type="transmembrane region" description="Helical" evidence="5">
    <location>
        <begin position="43"/>
        <end position="61"/>
    </location>
</feature>
<comment type="caution">
    <text evidence="6">The sequence shown here is derived from an EMBL/GenBank/DDBJ whole genome shotgun (WGS) entry which is preliminary data.</text>
</comment>
<evidence type="ECO:0000256" key="2">
    <source>
        <dbReference type="ARBA" id="ARBA00022692"/>
    </source>
</evidence>
<dbReference type="InterPro" id="IPR050475">
    <property type="entry name" value="Prenyltransferase_related"/>
</dbReference>
<evidence type="ECO:0000256" key="5">
    <source>
        <dbReference type="SAM" id="Phobius"/>
    </source>
</evidence>
<dbReference type="Proteomes" id="UP000809243">
    <property type="component" value="Unassembled WGS sequence"/>
</dbReference>
<keyword evidence="2 5" id="KW-0812">Transmembrane</keyword>
<evidence type="ECO:0000256" key="3">
    <source>
        <dbReference type="ARBA" id="ARBA00022989"/>
    </source>
</evidence>
<feature type="transmembrane region" description="Helical" evidence="5">
    <location>
        <begin position="215"/>
        <end position="248"/>
    </location>
</feature>
<protein>
    <submittedName>
        <fullName evidence="6">UbiA family prenyltransferase</fullName>
    </submittedName>
</protein>
<reference evidence="6" key="1">
    <citation type="submission" date="2021-01" db="EMBL/GenBank/DDBJ databases">
        <title>Active Sulfur Cycling in an Early Earth Analoge.</title>
        <authorList>
            <person name="Hahn C.R."/>
            <person name="Youssef N.H."/>
            <person name="Elshahed M."/>
        </authorList>
    </citation>
    <scope>NUCLEOTIDE SEQUENCE</scope>
    <source>
        <strain evidence="6">Zod_Metabat.1151</strain>
    </source>
</reference>
<feature type="transmembrane region" description="Helical" evidence="5">
    <location>
        <begin position="81"/>
        <end position="105"/>
    </location>
</feature>
<feature type="transmembrane region" description="Helical" evidence="5">
    <location>
        <begin position="168"/>
        <end position="187"/>
    </location>
</feature>
<dbReference type="PANTHER" id="PTHR42723:SF1">
    <property type="entry name" value="CHLOROPHYLL SYNTHASE, CHLOROPLASTIC"/>
    <property type="match status" value="1"/>
</dbReference>